<gene>
    <name evidence="3" type="ORF">HQ603_06250</name>
</gene>
<sequence length="266" mass="26330">MVQRRTRLGFASCLGAGAVLVSAACGGSTVTGVPEAAGTTPSAPAATSPSGSESTAPSGTTSPSGSTTPSSTTGSAAESALSALTIDPAVFPPAYQAVVLPPQAVAQAAQDLEGVAAGASVEPAGCKPEQPSADPDSSSLVVGTDPVKRATVSVELVRVPDSLDALEGQIEECGTVRTTAGGVTAEVVSELVPPPPIGADDTLAVRRTVSSGGGSTDTVTQSMLSLVGQVDDVRVTATYMSFDDSEPDTATLDLVFREAVQKVKNG</sequence>
<accession>A0ABS7P380</accession>
<reference evidence="3 4" key="1">
    <citation type="submission" date="2020-06" db="EMBL/GenBank/DDBJ databases">
        <title>Taxonomy, biology and ecology of Rhodococcus bacteria occurring in California pistachio and other woody hosts as revealed by genome sequence analyses.</title>
        <authorList>
            <person name="Gai Y."/>
            <person name="Riely B."/>
        </authorList>
    </citation>
    <scope>NUCLEOTIDE SEQUENCE [LARGE SCALE GENOMIC DNA]</scope>
    <source>
        <strain evidence="3 4">BP-281</strain>
    </source>
</reference>
<evidence type="ECO:0000313" key="3">
    <source>
        <dbReference type="EMBL" id="MBY6366352.1"/>
    </source>
</evidence>
<proteinExistence type="predicted"/>
<keyword evidence="2" id="KW-0732">Signal</keyword>
<keyword evidence="4" id="KW-1185">Reference proteome</keyword>
<feature type="region of interest" description="Disordered" evidence="1">
    <location>
        <begin position="120"/>
        <end position="141"/>
    </location>
</feature>
<feature type="region of interest" description="Disordered" evidence="1">
    <location>
        <begin position="34"/>
        <end position="76"/>
    </location>
</feature>
<name>A0ABS7P380_9NOCA</name>
<dbReference type="PROSITE" id="PS51257">
    <property type="entry name" value="PROKAR_LIPOPROTEIN"/>
    <property type="match status" value="1"/>
</dbReference>
<feature type="signal peptide" evidence="2">
    <location>
        <begin position="1"/>
        <end position="23"/>
    </location>
</feature>
<evidence type="ECO:0000313" key="4">
    <source>
        <dbReference type="Proteomes" id="UP000825228"/>
    </source>
</evidence>
<organism evidence="3 4">
    <name type="scientific">Rhodococcoides corynebacterioides</name>
    <dbReference type="NCBI Taxonomy" id="53972"/>
    <lineage>
        <taxon>Bacteria</taxon>
        <taxon>Bacillati</taxon>
        <taxon>Actinomycetota</taxon>
        <taxon>Actinomycetes</taxon>
        <taxon>Mycobacteriales</taxon>
        <taxon>Nocardiaceae</taxon>
        <taxon>Rhodococcoides</taxon>
    </lineage>
</organism>
<comment type="caution">
    <text evidence="3">The sequence shown here is derived from an EMBL/GenBank/DDBJ whole genome shotgun (WGS) entry which is preliminary data.</text>
</comment>
<feature type="chain" id="PRO_5046111882" evidence="2">
    <location>
        <begin position="24"/>
        <end position="266"/>
    </location>
</feature>
<dbReference type="RefSeq" id="WP_222683659.1">
    <property type="nucleotide sequence ID" value="NZ_JABUBT010000003.1"/>
</dbReference>
<dbReference type="EMBL" id="JABUBU010000002">
    <property type="protein sequence ID" value="MBY6366352.1"/>
    <property type="molecule type" value="Genomic_DNA"/>
</dbReference>
<dbReference type="Proteomes" id="UP000825228">
    <property type="component" value="Unassembled WGS sequence"/>
</dbReference>
<evidence type="ECO:0000256" key="1">
    <source>
        <dbReference type="SAM" id="MobiDB-lite"/>
    </source>
</evidence>
<protein>
    <submittedName>
        <fullName evidence="3">Sensor domain-containing protein</fullName>
    </submittedName>
</protein>
<evidence type="ECO:0000256" key="2">
    <source>
        <dbReference type="SAM" id="SignalP"/>
    </source>
</evidence>